<dbReference type="AlphaFoldDB" id="A0AAV5VTJ3"/>
<dbReference type="EMBL" id="BTSY01000004">
    <property type="protein sequence ID" value="GMT23002.1"/>
    <property type="molecule type" value="Genomic_DNA"/>
</dbReference>
<feature type="transmembrane region" description="Helical" evidence="1">
    <location>
        <begin position="6"/>
        <end position="30"/>
    </location>
</feature>
<evidence type="ECO:0000256" key="1">
    <source>
        <dbReference type="SAM" id="Phobius"/>
    </source>
</evidence>
<evidence type="ECO:0008006" key="4">
    <source>
        <dbReference type="Google" id="ProtNLM"/>
    </source>
</evidence>
<keyword evidence="1" id="KW-1133">Transmembrane helix</keyword>
<evidence type="ECO:0000313" key="3">
    <source>
        <dbReference type="Proteomes" id="UP001432322"/>
    </source>
</evidence>
<name>A0AAV5VTJ3_9BILA</name>
<sequence length="125" mass="14085">MLEGSLVATLYGPILFVLPNAIVDFLYLALIIQVHVMWEFLPAPSILQYLSLTKSGAKPFTRLLYAYAIPFNMLQIVPSAEFRRELAELVYERYGAGPEDCKVYGVPIRSKASMILFLYSSALFV</sequence>
<reference evidence="2" key="1">
    <citation type="submission" date="2023-10" db="EMBL/GenBank/DDBJ databases">
        <title>Genome assembly of Pristionchus species.</title>
        <authorList>
            <person name="Yoshida K."/>
            <person name="Sommer R.J."/>
        </authorList>
    </citation>
    <scope>NUCLEOTIDE SEQUENCE</scope>
    <source>
        <strain evidence="2">RS5133</strain>
    </source>
</reference>
<evidence type="ECO:0000313" key="2">
    <source>
        <dbReference type="EMBL" id="GMT23002.1"/>
    </source>
</evidence>
<dbReference type="Proteomes" id="UP001432322">
    <property type="component" value="Unassembled WGS sequence"/>
</dbReference>
<proteinExistence type="predicted"/>
<keyword evidence="1" id="KW-0472">Membrane</keyword>
<organism evidence="2 3">
    <name type="scientific">Pristionchus fissidentatus</name>
    <dbReference type="NCBI Taxonomy" id="1538716"/>
    <lineage>
        <taxon>Eukaryota</taxon>
        <taxon>Metazoa</taxon>
        <taxon>Ecdysozoa</taxon>
        <taxon>Nematoda</taxon>
        <taxon>Chromadorea</taxon>
        <taxon>Rhabditida</taxon>
        <taxon>Rhabditina</taxon>
        <taxon>Diplogasteromorpha</taxon>
        <taxon>Diplogasteroidea</taxon>
        <taxon>Neodiplogasteridae</taxon>
        <taxon>Pristionchus</taxon>
    </lineage>
</organism>
<gene>
    <name evidence="2" type="ORF">PFISCL1PPCAC_14299</name>
</gene>
<keyword evidence="1" id="KW-0812">Transmembrane</keyword>
<accession>A0AAV5VTJ3</accession>
<keyword evidence="3" id="KW-1185">Reference proteome</keyword>
<protein>
    <recommendedName>
        <fullName evidence="4">G protein-coupled receptor</fullName>
    </recommendedName>
</protein>
<comment type="caution">
    <text evidence="2">The sequence shown here is derived from an EMBL/GenBank/DDBJ whole genome shotgun (WGS) entry which is preliminary data.</text>
</comment>